<organism evidence="3 4">
    <name type="scientific">Trueperella bonasi</name>
    <dbReference type="NCBI Taxonomy" id="312286"/>
    <lineage>
        <taxon>Bacteria</taxon>
        <taxon>Bacillati</taxon>
        <taxon>Actinomycetota</taxon>
        <taxon>Actinomycetes</taxon>
        <taxon>Actinomycetales</taxon>
        <taxon>Actinomycetaceae</taxon>
        <taxon>Trueperella</taxon>
    </lineage>
</organism>
<dbReference type="EMBL" id="JAUSQX010000001">
    <property type="protein sequence ID" value="MDP9806518.1"/>
    <property type="molecule type" value="Genomic_DNA"/>
</dbReference>
<sequence length="156" mass="17233">MTDYRMLAEVEDYQQAQFLVDGLSDAGFPVEHTRIIGTELETVEDVRGRKTVASAAGQGALSGIWLGVFLGLMFFILAPGLGLLATFGWPILFGAVFGAIWGAAAHWATRGQRDFSSIHTLRAQRYEVQVRSEFLEQANQVVTEHGLRPRSQTTVY</sequence>
<dbReference type="InterPro" id="IPR025889">
    <property type="entry name" value="GSP17M-like_dom"/>
</dbReference>
<feature type="transmembrane region" description="Helical" evidence="1">
    <location>
        <begin position="59"/>
        <end position="81"/>
    </location>
</feature>
<feature type="transmembrane region" description="Helical" evidence="1">
    <location>
        <begin position="87"/>
        <end position="108"/>
    </location>
</feature>
<keyword evidence="1" id="KW-0472">Membrane</keyword>
<evidence type="ECO:0000259" key="2">
    <source>
        <dbReference type="Pfam" id="PF11181"/>
    </source>
</evidence>
<dbReference type="RefSeq" id="WP_307682737.1">
    <property type="nucleotide sequence ID" value="NZ_JAUSQX010000001.1"/>
</dbReference>
<protein>
    <recommendedName>
        <fullName evidence="2">General stress protein 17M-like domain-containing protein</fullName>
    </recommendedName>
</protein>
<keyword evidence="4" id="KW-1185">Reference proteome</keyword>
<evidence type="ECO:0000256" key="1">
    <source>
        <dbReference type="SAM" id="Phobius"/>
    </source>
</evidence>
<keyword evidence="1" id="KW-0812">Transmembrane</keyword>
<proteinExistence type="predicted"/>
<evidence type="ECO:0000313" key="4">
    <source>
        <dbReference type="Proteomes" id="UP001243212"/>
    </source>
</evidence>
<keyword evidence="1" id="KW-1133">Transmembrane helix</keyword>
<dbReference type="Pfam" id="PF11181">
    <property type="entry name" value="YflT"/>
    <property type="match status" value="1"/>
</dbReference>
<feature type="domain" description="General stress protein 17M-like" evidence="2">
    <location>
        <begin position="7"/>
        <end position="73"/>
    </location>
</feature>
<accession>A0ABT9NHN0</accession>
<dbReference type="Proteomes" id="UP001243212">
    <property type="component" value="Unassembled WGS sequence"/>
</dbReference>
<reference evidence="3 4" key="1">
    <citation type="submission" date="2023-07" db="EMBL/GenBank/DDBJ databases">
        <title>Sequencing the genomes of 1000 actinobacteria strains.</title>
        <authorList>
            <person name="Klenk H.-P."/>
        </authorList>
    </citation>
    <scope>NUCLEOTIDE SEQUENCE [LARGE SCALE GENOMIC DNA]</scope>
    <source>
        <strain evidence="3 4">DSM 17163</strain>
    </source>
</reference>
<evidence type="ECO:0000313" key="3">
    <source>
        <dbReference type="EMBL" id="MDP9806518.1"/>
    </source>
</evidence>
<gene>
    <name evidence="3" type="ORF">J2S70_001100</name>
</gene>
<name>A0ABT9NHN0_9ACTO</name>
<comment type="caution">
    <text evidence="3">The sequence shown here is derived from an EMBL/GenBank/DDBJ whole genome shotgun (WGS) entry which is preliminary data.</text>
</comment>